<keyword evidence="8 11" id="KW-1133">Transmembrane helix</keyword>
<accession>A0A7W3TIY7</accession>
<evidence type="ECO:0000256" key="5">
    <source>
        <dbReference type="ARBA" id="ARBA00022519"/>
    </source>
</evidence>
<dbReference type="InterPro" id="IPR006260">
    <property type="entry name" value="TonB/TolA_C"/>
</dbReference>
<dbReference type="SUPFAM" id="SSF74653">
    <property type="entry name" value="TolA/TonB C-terminal domain"/>
    <property type="match status" value="1"/>
</dbReference>
<dbReference type="InterPro" id="IPR051045">
    <property type="entry name" value="TonB-dependent_transducer"/>
</dbReference>
<dbReference type="NCBIfam" id="TIGR01352">
    <property type="entry name" value="tonB_Cterm"/>
    <property type="match status" value="1"/>
</dbReference>
<keyword evidence="5" id="KW-0997">Cell inner membrane</keyword>
<keyword evidence="3" id="KW-0813">Transport</keyword>
<evidence type="ECO:0000256" key="7">
    <source>
        <dbReference type="ARBA" id="ARBA00022927"/>
    </source>
</evidence>
<comment type="subcellular location">
    <subcellularLocation>
        <location evidence="1">Cell inner membrane</location>
        <topology evidence="1">Single-pass membrane protein</topology>
        <orientation evidence="1">Periplasmic side</orientation>
    </subcellularLocation>
</comment>
<feature type="compositionally biased region" description="Basic and acidic residues" evidence="10">
    <location>
        <begin position="85"/>
        <end position="95"/>
    </location>
</feature>
<evidence type="ECO:0000256" key="9">
    <source>
        <dbReference type="ARBA" id="ARBA00023136"/>
    </source>
</evidence>
<feature type="transmembrane region" description="Helical" evidence="11">
    <location>
        <begin position="25"/>
        <end position="47"/>
    </location>
</feature>
<dbReference type="InterPro" id="IPR037682">
    <property type="entry name" value="TonB_C"/>
</dbReference>
<dbReference type="EMBL" id="JACHTF010000001">
    <property type="protein sequence ID" value="MBB1059202.1"/>
    <property type="molecule type" value="Genomic_DNA"/>
</dbReference>
<dbReference type="Proteomes" id="UP000523196">
    <property type="component" value="Unassembled WGS sequence"/>
</dbReference>
<keyword evidence="4" id="KW-1003">Cell membrane</keyword>
<evidence type="ECO:0000256" key="1">
    <source>
        <dbReference type="ARBA" id="ARBA00004383"/>
    </source>
</evidence>
<evidence type="ECO:0000256" key="2">
    <source>
        <dbReference type="ARBA" id="ARBA00006555"/>
    </source>
</evidence>
<evidence type="ECO:0000256" key="4">
    <source>
        <dbReference type="ARBA" id="ARBA00022475"/>
    </source>
</evidence>
<comment type="caution">
    <text evidence="13">The sequence shown here is derived from an EMBL/GenBank/DDBJ whole genome shotgun (WGS) entry which is preliminary data.</text>
</comment>
<evidence type="ECO:0000313" key="13">
    <source>
        <dbReference type="EMBL" id="MBB1059202.1"/>
    </source>
</evidence>
<evidence type="ECO:0000313" key="14">
    <source>
        <dbReference type="Proteomes" id="UP000523196"/>
    </source>
</evidence>
<dbReference type="GO" id="GO:0015031">
    <property type="term" value="P:protein transport"/>
    <property type="evidence" value="ECO:0007669"/>
    <property type="project" value="UniProtKB-KW"/>
</dbReference>
<evidence type="ECO:0000256" key="3">
    <source>
        <dbReference type="ARBA" id="ARBA00022448"/>
    </source>
</evidence>
<keyword evidence="9 11" id="KW-0472">Membrane</keyword>
<comment type="similarity">
    <text evidence="2">Belongs to the TonB family.</text>
</comment>
<reference evidence="13 14" key="1">
    <citation type="submission" date="2020-08" db="EMBL/GenBank/DDBJ databases">
        <authorList>
            <person name="Xu S."/>
            <person name="Li A."/>
        </authorList>
    </citation>
    <scope>NUCLEOTIDE SEQUENCE [LARGE SCALE GENOMIC DNA]</scope>
    <source>
        <strain evidence="13 14">119BY6-57</strain>
    </source>
</reference>
<proteinExistence type="inferred from homology"/>
<dbReference type="Gene3D" id="3.30.1150.10">
    <property type="match status" value="1"/>
</dbReference>
<dbReference type="Pfam" id="PF03544">
    <property type="entry name" value="TonB_C"/>
    <property type="match status" value="1"/>
</dbReference>
<organism evidence="13 14">
    <name type="scientific">Marilutibacter spongiae</name>
    <dbReference type="NCBI Taxonomy" id="2025720"/>
    <lineage>
        <taxon>Bacteria</taxon>
        <taxon>Pseudomonadati</taxon>
        <taxon>Pseudomonadota</taxon>
        <taxon>Gammaproteobacteria</taxon>
        <taxon>Lysobacterales</taxon>
        <taxon>Lysobacteraceae</taxon>
        <taxon>Marilutibacter</taxon>
    </lineage>
</organism>
<dbReference type="GO" id="GO:0031992">
    <property type="term" value="F:energy transducer activity"/>
    <property type="evidence" value="ECO:0007669"/>
    <property type="project" value="TreeGrafter"/>
</dbReference>
<keyword evidence="6 11" id="KW-0812">Transmembrane</keyword>
<keyword evidence="14" id="KW-1185">Reference proteome</keyword>
<dbReference type="PANTHER" id="PTHR33446:SF11">
    <property type="entry name" value="TONB3"/>
    <property type="match status" value="1"/>
</dbReference>
<evidence type="ECO:0000256" key="10">
    <source>
        <dbReference type="SAM" id="MobiDB-lite"/>
    </source>
</evidence>
<dbReference type="GO" id="GO:0055085">
    <property type="term" value="P:transmembrane transport"/>
    <property type="evidence" value="ECO:0007669"/>
    <property type="project" value="InterPro"/>
</dbReference>
<dbReference type="PANTHER" id="PTHR33446">
    <property type="entry name" value="PROTEIN TONB-RELATED"/>
    <property type="match status" value="1"/>
</dbReference>
<keyword evidence="7" id="KW-0653">Protein transport</keyword>
<evidence type="ECO:0000256" key="6">
    <source>
        <dbReference type="ARBA" id="ARBA00022692"/>
    </source>
</evidence>
<dbReference type="PROSITE" id="PS52015">
    <property type="entry name" value="TONB_CTD"/>
    <property type="match status" value="1"/>
</dbReference>
<evidence type="ECO:0000256" key="11">
    <source>
        <dbReference type="SAM" id="Phobius"/>
    </source>
</evidence>
<feature type="region of interest" description="Disordered" evidence="10">
    <location>
        <begin position="80"/>
        <end position="159"/>
    </location>
</feature>
<evidence type="ECO:0000259" key="12">
    <source>
        <dbReference type="PROSITE" id="PS52015"/>
    </source>
</evidence>
<name>A0A7W3TIY7_9GAMM</name>
<protein>
    <submittedName>
        <fullName evidence="13">Energy transducer TonB</fullName>
    </submittedName>
</protein>
<gene>
    <name evidence="13" type="ORF">H4F98_01290</name>
</gene>
<feature type="domain" description="TonB C-terminal" evidence="12">
    <location>
        <begin position="201"/>
        <end position="299"/>
    </location>
</feature>
<dbReference type="AlphaFoldDB" id="A0A7W3TIY7"/>
<evidence type="ECO:0000256" key="8">
    <source>
        <dbReference type="ARBA" id="ARBA00022989"/>
    </source>
</evidence>
<feature type="compositionally biased region" description="Basic and acidic residues" evidence="10">
    <location>
        <begin position="133"/>
        <end position="145"/>
    </location>
</feature>
<sequence length="299" mass="32603">MSGAAPAMAGPRVPVRQVPDENQRLTATLVLSLLFHGVLLLGVGFALESAAPVVPTLDVILTQTQSPLTQAQADFLAQASNQGGGEHEKTTRPRDNQTGQAPQAEAGVAPVPLRAQSPAAQPPPEARVVASTRGEDRAPPARDTPDPDELPLPRGDRKVERDMAMARLAAEIHLRSERYAKRPKRKFVSASTQEYAWAAYLREWVDRVERVGNLNYPDEARRRRLAGQVVISVAIRRNGSVERAEIIKSSGTPLLDASALRIARLAEPYPPLPRTEEDPDILHVTRTWNFLPGGTLVDD</sequence>
<dbReference type="GO" id="GO:0098797">
    <property type="term" value="C:plasma membrane protein complex"/>
    <property type="evidence" value="ECO:0007669"/>
    <property type="project" value="TreeGrafter"/>
</dbReference>